<comment type="caution">
    <text evidence="9">The sequence shown here is derived from an EMBL/GenBank/DDBJ whole genome shotgun (WGS) entry which is preliminary data.</text>
</comment>
<dbReference type="OrthoDB" id="9785687at2"/>
<evidence type="ECO:0000259" key="8">
    <source>
        <dbReference type="PROSITE" id="PS51900"/>
    </source>
</evidence>
<accession>A0A6I0ETZ7</accession>
<keyword evidence="5" id="KW-0233">DNA recombination</keyword>
<comment type="function">
    <text evidence="1">Site-specific tyrosine recombinase, which acts by catalyzing the cutting and rejoining of the recombining DNA molecules.</text>
</comment>
<dbReference type="GO" id="GO:0003677">
    <property type="term" value="F:DNA binding"/>
    <property type="evidence" value="ECO:0007669"/>
    <property type="project" value="UniProtKB-UniRule"/>
</dbReference>
<proteinExistence type="inferred from homology"/>
<dbReference type="GO" id="GO:0015074">
    <property type="term" value="P:DNA integration"/>
    <property type="evidence" value="ECO:0007669"/>
    <property type="project" value="UniProtKB-KW"/>
</dbReference>
<dbReference type="Gene3D" id="1.10.443.10">
    <property type="entry name" value="Intergrase catalytic core"/>
    <property type="match status" value="1"/>
</dbReference>
<comment type="similarity">
    <text evidence="2">Belongs to the 'phage' integrase family.</text>
</comment>
<dbReference type="SUPFAM" id="SSF56349">
    <property type="entry name" value="DNA breaking-rejoining enzymes"/>
    <property type="match status" value="1"/>
</dbReference>
<gene>
    <name evidence="9" type="ORF">F9B85_00790</name>
</gene>
<evidence type="ECO:0000256" key="1">
    <source>
        <dbReference type="ARBA" id="ARBA00003283"/>
    </source>
</evidence>
<dbReference type="PANTHER" id="PTHR30349">
    <property type="entry name" value="PHAGE INTEGRASE-RELATED"/>
    <property type="match status" value="1"/>
</dbReference>
<evidence type="ECO:0000313" key="9">
    <source>
        <dbReference type="EMBL" id="KAB2954265.1"/>
    </source>
</evidence>
<dbReference type="PROSITE" id="PS51898">
    <property type="entry name" value="TYR_RECOMBINASE"/>
    <property type="match status" value="1"/>
</dbReference>
<dbReference type="AlphaFoldDB" id="A0A6I0ETZ7"/>
<dbReference type="InterPro" id="IPR011010">
    <property type="entry name" value="DNA_brk_join_enz"/>
</dbReference>
<dbReference type="InterPro" id="IPR010998">
    <property type="entry name" value="Integrase_recombinase_N"/>
</dbReference>
<evidence type="ECO:0000256" key="3">
    <source>
        <dbReference type="ARBA" id="ARBA00022908"/>
    </source>
</evidence>
<organism evidence="9 10">
    <name type="scientific">Heliorestis acidaminivorans</name>
    <dbReference type="NCBI Taxonomy" id="553427"/>
    <lineage>
        <taxon>Bacteria</taxon>
        <taxon>Bacillati</taxon>
        <taxon>Bacillota</taxon>
        <taxon>Clostridia</taxon>
        <taxon>Eubacteriales</taxon>
        <taxon>Heliobacteriaceae</taxon>
        <taxon>Heliorestis</taxon>
    </lineage>
</organism>
<dbReference type="GO" id="GO:0006310">
    <property type="term" value="P:DNA recombination"/>
    <property type="evidence" value="ECO:0007669"/>
    <property type="project" value="UniProtKB-KW"/>
</dbReference>
<feature type="domain" description="Core-binding (CB)" evidence="8">
    <location>
        <begin position="1"/>
        <end position="83"/>
    </location>
</feature>
<evidence type="ECO:0000256" key="5">
    <source>
        <dbReference type="ARBA" id="ARBA00023172"/>
    </source>
</evidence>
<dbReference type="Pfam" id="PF02899">
    <property type="entry name" value="Phage_int_SAM_1"/>
    <property type="match status" value="1"/>
</dbReference>
<keyword evidence="10" id="KW-1185">Reference proteome</keyword>
<dbReference type="RefSeq" id="WP_151617711.1">
    <property type="nucleotide sequence ID" value="NZ_WBXO01000001.1"/>
</dbReference>
<dbReference type="Pfam" id="PF00589">
    <property type="entry name" value="Phage_integrase"/>
    <property type="match status" value="1"/>
</dbReference>
<sequence>MYSNYIDEFLTYGLEKKSFDTKVAYGSTLAIFEKFLLEYSKDLKSFDAIHIQKYLGILEEQGMAPGTIHKHFYAIKAYCKWIKRKYLTEEIKLIKLPDVKQIAPKTLSKEEVIELIEKASVNKRDLAVIYLLLGAGLSATELVALNKWNIKIDEKNKRGTVVIEKIKRGRTRKVAIGPVIRKAITEYLNERGDDDPALFLSNRNQRISVRTVQSIIEKYCGKTKTSVLRHTFIGAMVQGEEDWAIIQKQAGLVTTQMLPRYAKPKEHNIQDVADRFFEKDLLSHEDS</sequence>
<evidence type="ECO:0000259" key="7">
    <source>
        <dbReference type="PROSITE" id="PS51898"/>
    </source>
</evidence>
<dbReference type="PANTHER" id="PTHR30349:SF41">
    <property type="entry name" value="INTEGRASE_RECOMBINASE PROTEIN MJ0367-RELATED"/>
    <property type="match status" value="1"/>
</dbReference>
<dbReference type="Gene3D" id="1.10.150.130">
    <property type="match status" value="1"/>
</dbReference>
<evidence type="ECO:0000313" key="10">
    <source>
        <dbReference type="Proteomes" id="UP000468766"/>
    </source>
</evidence>
<dbReference type="EMBL" id="WBXO01000001">
    <property type="protein sequence ID" value="KAB2954265.1"/>
    <property type="molecule type" value="Genomic_DNA"/>
</dbReference>
<dbReference type="InterPro" id="IPR013762">
    <property type="entry name" value="Integrase-like_cat_sf"/>
</dbReference>
<keyword evidence="4 6" id="KW-0238">DNA-binding</keyword>
<protein>
    <submittedName>
        <fullName evidence="9">Tyrosine-type recombinase/integrase</fullName>
    </submittedName>
</protein>
<feature type="domain" description="Tyr recombinase" evidence="7">
    <location>
        <begin position="102"/>
        <end position="274"/>
    </location>
</feature>
<dbReference type="InterPro" id="IPR050090">
    <property type="entry name" value="Tyrosine_recombinase_XerCD"/>
</dbReference>
<dbReference type="InterPro" id="IPR044068">
    <property type="entry name" value="CB"/>
</dbReference>
<dbReference type="Proteomes" id="UP000468766">
    <property type="component" value="Unassembled WGS sequence"/>
</dbReference>
<reference evidence="9 10" key="1">
    <citation type="submission" date="2019-10" db="EMBL/GenBank/DDBJ databases">
        <title>Whole-genome sequence of the extremophile Heliorestis acidaminivorans DSM 24790.</title>
        <authorList>
            <person name="Kyndt J.A."/>
            <person name="Meyer T.E."/>
        </authorList>
    </citation>
    <scope>NUCLEOTIDE SEQUENCE [LARGE SCALE GENOMIC DNA]</scope>
    <source>
        <strain evidence="9 10">DSM 24790</strain>
    </source>
</reference>
<evidence type="ECO:0000256" key="2">
    <source>
        <dbReference type="ARBA" id="ARBA00008857"/>
    </source>
</evidence>
<evidence type="ECO:0000256" key="4">
    <source>
        <dbReference type="ARBA" id="ARBA00023125"/>
    </source>
</evidence>
<dbReference type="InterPro" id="IPR004107">
    <property type="entry name" value="Integrase_SAM-like_N"/>
</dbReference>
<name>A0A6I0ETZ7_9FIRM</name>
<keyword evidence="3" id="KW-0229">DNA integration</keyword>
<dbReference type="InterPro" id="IPR002104">
    <property type="entry name" value="Integrase_catalytic"/>
</dbReference>
<evidence type="ECO:0000256" key="6">
    <source>
        <dbReference type="PROSITE-ProRule" id="PRU01248"/>
    </source>
</evidence>
<dbReference type="PROSITE" id="PS51900">
    <property type="entry name" value="CB"/>
    <property type="match status" value="1"/>
</dbReference>